<proteinExistence type="predicted"/>
<feature type="region of interest" description="Disordered" evidence="1">
    <location>
        <begin position="71"/>
        <end position="97"/>
    </location>
</feature>
<evidence type="ECO:0000313" key="2">
    <source>
        <dbReference type="EnsemblMetazoa" id="CJA35550.1"/>
    </source>
</evidence>
<feature type="compositionally biased region" description="Polar residues" evidence="1">
    <location>
        <begin position="71"/>
        <end position="84"/>
    </location>
</feature>
<evidence type="ECO:0000313" key="3">
    <source>
        <dbReference type="Proteomes" id="UP000005237"/>
    </source>
</evidence>
<dbReference type="EnsemblMetazoa" id="CJA35550.1">
    <property type="protein sequence ID" value="CJA35550.1"/>
    <property type="gene ID" value="WBGene00211397"/>
</dbReference>
<dbReference type="AlphaFoldDB" id="A0A8R1EI54"/>
<reference evidence="2" key="2">
    <citation type="submission" date="2022-06" db="UniProtKB">
        <authorList>
            <consortium name="EnsemblMetazoa"/>
        </authorList>
    </citation>
    <scope>IDENTIFICATION</scope>
    <source>
        <strain evidence="2">DF5081</strain>
    </source>
</reference>
<reference evidence="3" key="1">
    <citation type="submission" date="2010-08" db="EMBL/GenBank/DDBJ databases">
        <authorList>
            <consortium name="Caenorhabditis japonica Sequencing Consortium"/>
            <person name="Wilson R.K."/>
        </authorList>
    </citation>
    <scope>NUCLEOTIDE SEQUENCE [LARGE SCALE GENOMIC DNA]</scope>
    <source>
        <strain evidence="3">DF5081</strain>
    </source>
</reference>
<protein>
    <submittedName>
        <fullName evidence="2">Uncharacterized protein</fullName>
    </submittedName>
</protein>
<keyword evidence="3" id="KW-1185">Reference proteome</keyword>
<name>A0A8R1EI54_CAEJA</name>
<sequence>MSTNKELHQGYAEFSASSDQAALLQRLITAMKHDELSDELLEHLPELEAVKKLNDKLKYRKKILAKSVEQAASNNAKRGIASTSKPDEKKAKKNVCV</sequence>
<evidence type="ECO:0000256" key="1">
    <source>
        <dbReference type="SAM" id="MobiDB-lite"/>
    </source>
</evidence>
<organism evidence="2 3">
    <name type="scientific">Caenorhabditis japonica</name>
    <dbReference type="NCBI Taxonomy" id="281687"/>
    <lineage>
        <taxon>Eukaryota</taxon>
        <taxon>Metazoa</taxon>
        <taxon>Ecdysozoa</taxon>
        <taxon>Nematoda</taxon>
        <taxon>Chromadorea</taxon>
        <taxon>Rhabditida</taxon>
        <taxon>Rhabditina</taxon>
        <taxon>Rhabditomorpha</taxon>
        <taxon>Rhabditoidea</taxon>
        <taxon>Rhabditidae</taxon>
        <taxon>Peloderinae</taxon>
        <taxon>Caenorhabditis</taxon>
    </lineage>
</organism>
<dbReference type="Proteomes" id="UP000005237">
    <property type="component" value="Unassembled WGS sequence"/>
</dbReference>
<accession>A0A8R1EI54</accession>